<comment type="caution">
    <text evidence="1">The sequence shown here is derived from an EMBL/GenBank/DDBJ whole genome shotgun (WGS) entry which is preliminary data.</text>
</comment>
<reference evidence="1 2" key="1">
    <citation type="journal article" date="2014" name="PLoS Genet.">
        <title>Phylogenetically driven sequencing of extremely halophilic archaea reveals strategies for static and dynamic osmo-response.</title>
        <authorList>
            <person name="Becker E.A."/>
            <person name="Seitzer P.M."/>
            <person name="Tritt A."/>
            <person name="Larsen D."/>
            <person name="Krusor M."/>
            <person name="Yao A.I."/>
            <person name="Wu D."/>
            <person name="Madern D."/>
            <person name="Eisen J.A."/>
            <person name="Darling A.E."/>
            <person name="Facciotti M.T."/>
        </authorList>
    </citation>
    <scope>NUCLEOTIDE SEQUENCE [LARGE SCALE GENOMIC DNA]</scope>
    <source>
        <strain evidence="1 2">DSM 13077</strain>
    </source>
</reference>
<sequence>MADLQLYPLVIPRDPQTGLSAQLQQQLASSGILGADSSVVEQLTSEPGDQTITGHYRDRYAGKMADELEELAQSSGFEALPLTGLPETTSMDGYYALESATVDPVQPHTTRVQRYDLSLTRKGTKNDYWRAIEPNRRQADHEFGNGTTALVGVPALATKSQWLHPETKARTTASPIETRSAELGDVDIFDLDAGQNAVGTENATLLYEIDYGDEEDVDTRVYDTRGHASKHDADGNLQWQKLFSTQHDFDDEIVLDSGLLRLRLDESSGTIAAEEWDSASSSWTDVGLTQPSGVSLFDVDLLEVAMVRDKAQLTFDVDGSLFALDAILSRGADAVLFDIPQGEDGPIPTEVENWIGAIASTTVVDPNASKGLVGRSEGSR</sequence>
<accession>M0B539</accession>
<dbReference type="AlphaFoldDB" id="M0B539"/>
<organism evidence="1 2">
    <name type="scientific">Natrialba aegyptia DSM 13077</name>
    <dbReference type="NCBI Taxonomy" id="1227491"/>
    <lineage>
        <taxon>Archaea</taxon>
        <taxon>Methanobacteriati</taxon>
        <taxon>Methanobacteriota</taxon>
        <taxon>Stenosarchaea group</taxon>
        <taxon>Halobacteria</taxon>
        <taxon>Halobacteriales</taxon>
        <taxon>Natrialbaceae</taxon>
        <taxon>Natrialba</taxon>
    </lineage>
</organism>
<keyword evidence="2" id="KW-1185">Reference proteome</keyword>
<name>M0B539_9EURY</name>
<proteinExistence type="predicted"/>
<dbReference type="EMBL" id="AOIP01000025">
    <property type="protein sequence ID" value="ELZ05383.1"/>
    <property type="molecule type" value="Genomic_DNA"/>
</dbReference>
<dbReference type="Proteomes" id="UP000011591">
    <property type="component" value="Unassembled WGS sequence"/>
</dbReference>
<dbReference type="OrthoDB" id="204229at2157"/>
<gene>
    <name evidence="1" type="ORF">C480_10465</name>
</gene>
<evidence type="ECO:0000313" key="2">
    <source>
        <dbReference type="Proteomes" id="UP000011591"/>
    </source>
</evidence>
<evidence type="ECO:0000313" key="1">
    <source>
        <dbReference type="EMBL" id="ELZ05383.1"/>
    </source>
</evidence>
<dbReference type="PATRIC" id="fig|1227491.4.peg.2148"/>
<protein>
    <submittedName>
        <fullName evidence="1">Uncharacterized protein</fullName>
    </submittedName>
</protein>
<dbReference type="RefSeq" id="WP_006665557.1">
    <property type="nucleotide sequence ID" value="NZ_AOIP01000025.1"/>
</dbReference>